<proteinExistence type="predicted"/>
<evidence type="ECO:0000313" key="2">
    <source>
        <dbReference type="Proteomes" id="UP001139450"/>
    </source>
</evidence>
<comment type="caution">
    <text evidence="1">The sequence shown here is derived from an EMBL/GenBank/DDBJ whole genome shotgun (WGS) entry which is preliminary data.</text>
</comment>
<sequence>MNLPQYNSITADFKEYEFFSIGPKGKIKKLVSFTKVRSDPVMYNLAFGDADSETGLINDKITTNNDDRDIVLATVANTINSFCDHNGDHYIFAAGSSPARTRLYQMGINRLLGEIRKNFDVYGLIDNKFEAFDPRHNYDAFLVKRKQKHIFDNQ</sequence>
<reference evidence="1" key="1">
    <citation type="submission" date="2022-04" db="EMBL/GenBank/DDBJ databases">
        <title>Mucilaginibacter sp. RS28 isolated from freshwater.</title>
        <authorList>
            <person name="Ko S.-R."/>
        </authorList>
    </citation>
    <scope>NUCLEOTIDE SEQUENCE</scope>
    <source>
        <strain evidence="1">RS28</strain>
    </source>
</reference>
<organism evidence="1 2">
    <name type="scientific">Mucilaginibacter straminoryzae</name>
    <dbReference type="NCBI Taxonomy" id="2932774"/>
    <lineage>
        <taxon>Bacteria</taxon>
        <taxon>Pseudomonadati</taxon>
        <taxon>Bacteroidota</taxon>
        <taxon>Sphingobacteriia</taxon>
        <taxon>Sphingobacteriales</taxon>
        <taxon>Sphingobacteriaceae</taxon>
        <taxon>Mucilaginibacter</taxon>
    </lineage>
</organism>
<gene>
    <name evidence="1" type="ORF">MUY27_20245</name>
</gene>
<dbReference type="Proteomes" id="UP001139450">
    <property type="component" value="Unassembled WGS sequence"/>
</dbReference>
<protein>
    <submittedName>
        <fullName evidence="1">Uncharacterized protein</fullName>
    </submittedName>
</protein>
<dbReference type="AlphaFoldDB" id="A0A9X1XC14"/>
<dbReference type="Pfam" id="PF22028">
    <property type="entry name" value="DUF6934"/>
    <property type="match status" value="1"/>
</dbReference>
<name>A0A9X1XC14_9SPHI</name>
<dbReference type="InterPro" id="IPR053865">
    <property type="entry name" value="DUF6934"/>
</dbReference>
<dbReference type="EMBL" id="JALJEJ010000018">
    <property type="protein sequence ID" value="MCJ8212059.1"/>
    <property type="molecule type" value="Genomic_DNA"/>
</dbReference>
<evidence type="ECO:0000313" key="1">
    <source>
        <dbReference type="EMBL" id="MCJ8212059.1"/>
    </source>
</evidence>
<accession>A0A9X1XC14</accession>
<keyword evidence="2" id="KW-1185">Reference proteome</keyword>
<dbReference type="RefSeq" id="WP_245133279.1">
    <property type="nucleotide sequence ID" value="NZ_JALJEJ010000018.1"/>
</dbReference>